<keyword evidence="8" id="KW-1185">Reference proteome</keyword>
<evidence type="ECO:0000256" key="5">
    <source>
        <dbReference type="SAM" id="Phobius"/>
    </source>
</evidence>
<feature type="domain" description="ABC-2 type transporter transmembrane" evidence="6">
    <location>
        <begin position="109"/>
        <end position="329"/>
    </location>
</feature>
<feature type="transmembrane region" description="Helical" evidence="5">
    <location>
        <begin position="176"/>
        <end position="203"/>
    </location>
</feature>
<evidence type="ECO:0000256" key="1">
    <source>
        <dbReference type="ARBA" id="ARBA00004141"/>
    </source>
</evidence>
<dbReference type="Pfam" id="PF12698">
    <property type="entry name" value="ABC2_membrane_3"/>
    <property type="match status" value="1"/>
</dbReference>
<dbReference type="GO" id="GO:0140359">
    <property type="term" value="F:ABC-type transporter activity"/>
    <property type="evidence" value="ECO:0007669"/>
    <property type="project" value="InterPro"/>
</dbReference>
<dbReference type="GO" id="GO:0016020">
    <property type="term" value="C:membrane"/>
    <property type="evidence" value="ECO:0007669"/>
    <property type="project" value="UniProtKB-SubCell"/>
</dbReference>
<reference evidence="7 8" key="1">
    <citation type="submission" date="2019-12" db="EMBL/GenBank/DDBJ databases">
        <authorList>
            <person name="Huq M.A."/>
        </authorList>
    </citation>
    <scope>NUCLEOTIDE SEQUENCE [LARGE SCALE GENOMIC DNA]</scope>
    <source>
        <strain evidence="7 8">MAH-20</strain>
    </source>
</reference>
<feature type="transmembrane region" description="Helical" evidence="5">
    <location>
        <begin position="283"/>
        <end position="301"/>
    </location>
</feature>
<protein>
    <submittedName>
        <fullName evidence="7">ABC transporter permease</fullName>
    </submittedName>
</protein>
<evidence type="ECO:0000256" key="4">
    <source>
        <dbReference type="ARBA" id="ARBA00023136"/>
    </source>
</evidence>
<dbReference type="EMBL" id="WQMS01000009">
    <property type="protein sequence ID" value="MVO77960.1"/>
    <property type="molecule type" value="Genomic_DNA"/>
</dbReference>
<keyword evidence="3 5" id="KW-1133">Transmembrane helix</keyword>
<keyword evidence="2 5" id="KW-0812">Transmembrane</keyword>
<feature type="transmembrane region" description="Helical" evidence="5">
    <location>
        <begin position="130"/>
        <end position="155"/>
    </location>
</feature>
<organism evidence="7 8">
    <name type="scientific">Sphingomonas horti</name>
    <dbReference type="NCBI Taxonomy" id="2682842"/>
    <lineage>
        <taxon>Bacteria</taxon>
        <taxon>Pseudomonadati</taxon>
        <taxon>Pseudomonadota</taxon>
        <taxon>Alphaproteobacteria</taxon>
        <taxon>Sphingomonadales</taxon>
        <taxon>Sphingomonadaceae</taxon>
        <taxon>Sphingomonas</taxon>
    </lineage>
</organism>
<feature type="transmembrane region" description="Helical" evidence="5">
    <location>
        <begin position="313"/>
        <end position="334"/>
    </location>
</feature>
<accession>A0A6I4J089</accession>
<feature type="transmembrane region" description="Helical" evidence="5">
    <location>
        <begin position="223"/>
        <end position="245"/>
    </location>
</feature>
<evidence type="ECO:0000313" key="8">
    <source>
        <dbReference type="Proteomes" id="UP000441389"/>
    </source>
</evidence>
<dbReference type="InterPro" id="IPR013525">
    <property type="entry name" value="ABC2_TM"/>
</dbReference>
<name>A0A6I4J089_9SPHN</name>
<gene>
    <name evidence="7" type="ORF">GON01_08445</name>
</gene>
<evidence type="ECO:0000256" key="2">
    <source>
        <dbReference type="ARBA" id="ARBA00022692"/>
    </source>
</evidence>
<keyword evidence="4 5" id="KW-0472">Membrane</keyword>
<dbReference type="Proteomes" id="UP000441389">
    <property type="component" value="Unassembled WGS sequence"/>
</dbReference>
<evidence type="ECO:0000256" key="3">
    <source>
        <dbReference type="ARBA" id="ARBA00022989"/>
    </source>
</evidence>
<sequence>MLAVATIGSLGAVHVVEGSRARAVVIAAPEALPDLRAAEQRLRRVSGTDPGPPPVSFEAPQPDSAGQVRALLGRDDVSAVLSDGQVFHAAKGARDADYLALLAGAASGAQPELRTMSVATRGPGVHSRNAAAFGAVFAMFFLSLLLASQAISMLAEERNNKVIEILAAAVPLEAVFLGKLIGMLGVALLFTLFWGSVAAIAAFGGLGGFSFDAIAPATSLVSFVLLFLGYFMLCFLLLGAVFLGVGAQAGTMREIQMLSLPVTIFQVGMFALASAGAGAPDSTLGVIAAAFPFSSPFAMAGRAAIGVPGWQHVLAFAWQIFWLGVTVTVAARLFRRGVLKSGGGRRA</sequence>
<evidence type="ECO:0000313" key="7">
    <source>
        <dbReference type="EMBL" id="MVO77960.1"/>
    </source>
</evidence>
<dbReference type="AlphaFoldDB" id="A0A6I4J089"/>
<proteinExistence type="predicted"/>
<feature type="transmembrane region" description="Helical" evidence="5">
    <location>
        <begin position="257"/>
        <end position="277"/>
    </location>
</feature>
<comment type="subcellular location">
    <subcellularLocation>
        <location evidence="1">Membrane</location>
        <topology evidence="1">Multi-pass membrane protein</topology>
    </subcellularLocation>
</comment>
<evidence type="ECO:0000259" key="6">
    <source>
        <dbReference type="Pfam" id="PF12698"/>
    </source>
</evidence>
<comment type="caution">
    <text evidence="7">The sequence shown here is derived from an EMBL/GenBank/DDBJ whole genome shotgun (WGS) entry which is preliminary data.</text>
</comment>